<keyword evidence="7" id="KW-1185">Reference proteome</keyword>
<keyword evidence="1" id="KW-0479">Metal-binding</keyword>
<dbReference type="Proteomes" id="UP000248021">
    <property type="component" value="Unassembled WGS sequence"/>
</dbReference>
<dbReference type="Pfam" id="PF00394">
    <property type="entry name" value="Cu-oxidase"/>
    <property type="match status" value="1"/>
</dbReference>
<dbReference type="CDD" id="cd13896">
    <property type="entry name" value="CuRO_3_CopA"/>
    <property type="match status" value="1"/>
</dbReference>
<dbReference type="PROSITE" id="PS51318">
    <property type="entry name" value="TAT"/>
    <property type="match status" value="1"/>
</dbReference>
<proteinExistence type="predicted"/>
<comment type="caution">
    <text evidence="6">The sequence shown here is derived from an EMBL/GenBank/DDBJ whole genome shotgun (WGS) entry which is preliminary data.</text>
</comment>
<dbReference type="GO" id="GO:0016491">
    <property type="term" value="F:oxidoreductase activity"/>
    <property type="evidence" value="ECO:0007669"/>
    <property type="project" value="UniProtKB-KW"/>
</dbReference>
<organism evidence="6 7">
    <name type="scientific">Chelatococcus asaccharovorans</name>
    <dbReference type="NCBI Taxonomy" id="28210"/>
    <lineage>
        <taxon>Bacteria</taxon>
        <taxon>Pseudomonadati</taxon>
        <taxon>Pseudomonadota</taxon>
        <taxon>Alphaproteobacteria</taxon>
        <taxon>Hyphomicrobiales</taxon>
        <taxon>Chelatococcaceae</taxon>
        <taxon>Chelatococcus</taxon>
    </lineage>
</organism>
<dbReference type="InterPro" id="IPR002355">
    <property type="entry name" value="Cu_oxidase_Cu_BS"/>
</dbReference>
<dbReference type="Pfam" id="PF07731">
    <property type="entry name" value="Cu-oxidase_2"/>
    <property type="match status" value="1"/>
</dbReference>
<dbReference type="AlphaFoldDB" id="A0A2V3UGV8"/>
<dbReference type="InterPro" id="IPR033138">
    <property type="entry name" value="Cu_oxidase_CS"/>
</dbReference>
<dbReference type="PROSITE" id="PS00080">
    <property type="entry name" value="MULTICOPPER_OXIDASE2"/>
    <property type="match status" value="1"/>
</dbReference>
<dbReference type="InterPro" id="IPR006311">
    <property type="entry name" value="TAT_signal"/>
</dbReference>
<dbReference type="RefSeq" id="WP_238121395.1">
    <property type="nucleotide sequence ID" value="NZ_JAHBRY010000001.1"/>
</dbReference>
<reference evidence="6 7" key="1">
    <citation type="submission" date="2018-05" db="EMBL/GenBank/DDBJ databases">
        <title>Genomic Encyclopedia of Type Strains, Phase IV (KMG-IV): sequencing the most valuable type-strain genomes for metagenomic binning, comparative biology and taxonomic classification.</title>
        <authorList>
            <person name="Goeker M."/>
        </authorList>
    </citation>
    <scope>NUCLEOTIDE SEQUENCE [LARGE SCALE GENOMIC DNA]</scope>
    <source>
        <strain evidence="6 7">DSM 6462</strain>
    </source>
</reference>
<dbReference type="InterPro" id="IPR045087">
    <property type="entry name" value="Cu-oxidase_fam"/>
</dbReference>
<dbReference type="Gene3D" id="2.60.40.420">
    <property type="entry name" value="Cupredoxins - blue copper proteins"/>
    <property type="match status" value="3"/>
</dbReference>
<feature type="domain" description="Plastocyanin-like" evidence="5">
    <location>
        <begin position="412"/>
        <end position="519"/>
    </location>
</feature>
<evidence type="ECO:0000259" key="5">
    <source>
        <dbReference type="Pfam" id="PF07731"/>
    </source>
</evidence>
<keyword evidence="3" id="KW-0186">Copper</keyword>
<dbReference type="InterPro" id="IPR011706">
    <property type="entry name" value="Cu-oxidase_C"/>
</dbReference>
<dbReference type="SUPFAM" id="SSF49503">
    <property type="entry name" value="Cupredoxins"/>
    <property type="match status" value="3"/>
</dbReference>
<sequence>MTRPMFEPAPSRRTVLAGGAALGALAFSGGWQQALAAPLLTVESLSLDVNGKAAKVFAVKGPSGEGVFAKEGDRLTGAVLNASQSPAVLHWHGQIFIPPDQDRARPNGGELAVGGMDQVDFRLTPGTHWMHSHTLSEQQLLAAPLVTREADAGDVQDVVVMLHDFSFRSPEEILAGLGGAGAQGGHAMGQQMQGMETQGAPMQGMAMPGMNHAGHAMNGMAPVGGAMPGSAMGSAGYSMGAAGTGAPGGGMPMAHANDVAYDAFLANRRTLADPEVVQVEKGGRVRLRIINGGTATAFFITVPGLKPRCIAVDGTPCAPVEAEAFPLAQGQRIDLLVEVPASGGAFPVLAQVEASTRRTGLVLATPGASVVRIAEAAEAPAGLLDLTFEGRLAATKPLAVRKADRVFPVMLGEEPGYRWTINGRVSGEAEPFTVTQGERVEMTFMNPTSMGHPMHLHGHHFQVVGLGGRRFSGALRDTVMVPPHAPVTIAFDAGPKGDWFLHCHHLYHMAGGMMAVVKVA</sequence>
<dbReference type="CDD" id="cd13887">
    <property type="entry name" value="CuRO_2_MCO_like_2"/>
    <property type="match status" value="1"/>
</dbReference>
<dbReference type="PANTHER" id="PTHR11709:SF394">
    <property type="entry name" value="FI03373P-RELATED"/>
    <property type="match status" value="1"/>
</dbReference>
<evidence type="ECO:0000313" key="7">
    <source>
        <dbReference type="Proteomes" id="UP000248021"/>
    </source>
</evidence>
<name>A0A2V3UGV8_9HYPH</name>
<evidence type="ECO:0000313" key="6">
    <source>
        <dbReference type="EMBL" id="PXW64339.1"/>
    </source>
</evidence>
<evidence type="ECO:0000256" key="2">
    <source>
        <dbReference type="ARBA" id="ARBA00023002"/>
    </source>
</evidence>
<protein>
    <submittedName>
        <fullName evidence="6">Multicopper oxidase</fullName>
    </submittedName>
</protein>
<evidence type="ECO:0000256" key="1">
    <source>
        <dbReference type="ARBA" id="ARBA00022723"/>
    </source>
</evidence>
<dbReference type="PROSITE" id="PS00079">
    <property type="entry name" value="MULTICOPPER_OXIDASE1"/>
    <property type="match status" value="1"/>
</dbReference>
<dbReference type="InterPro" id="IPR034279">
    <property type="entry name" value="CuRO_3_CopA"/>
</dbReference>
<dbReference type="InterPro" id="IPR008972">
    <property type="entry name" value="Cupredoxin"/>
</dbReference>
<dbReference type="InterPro" id="IPR001117">
    <property type="entry name" value="Cu-oxidase_2nd"/>
</dbReference>
<dbReference type="PANTHER" id="PTHR11709">
    <property type="entry name" value="MULTI-COPPER OXIDASE"/>
    <property type="match status" value="1"/>
</dbReference>
<gene>
    <name evidence="6" type="ORF">C7450_10194</name>
</gene>
<feature type="domain" description="Plastocyanin-like" evidence="4">
    <location>
        <begin position="267"/>
        <end position="354"/>
    </location>
</feature>
<evidence type="ECO:0000259" key="4">
    <source>
        <dbReference type="Pfam" id="PF00394"/>
    </source>
</evidence>
<keyword evidence="2" id="KW-0560">Oxidoreductase</keyword>
<evidence type="ECO:0000256" key="3">
    <source>
        <dbReference type="ARBA" id="ARBA00023008"/>
    </source>
</evidence>
<dbReference type="EMBL" id="QJJK01000001">
    <property type="protein sequence ID" value="PXW64339.1"/>
    <property type="molecule type" value="Genomic_DNA"/>
</dbReference>
<accession>A0A2V3UGV8</accession>
<dbReference type="GO" id="GO:0005507">
    <property type="term" value="F:copper ion binding"/>
    <property type="evidence" value="ECO:0007669"/>
    <property type="project" value="InterPro"/>
</dbReference>